<comment type="cofactor">
    <cofactor evidence="1">
        <name>Zn(2+)</name>
        <dbReference type="ChEBI" id="CHEBI:29105"/>
    </cofactor>
</comment>
<dbReference type="PANTHER" id="PTHR43114">
    <property type="entry name" value="ADENINE DEAMINASE"/>
    <property type="match status" value="1"/>
</dbReference>
<gene>
    <name evidence="7" type="ORF">ABIE13_001522</name>
</gene>
<keyword evidence="4" id="KW-0378">Hydrolase</keyword>
<dbReference type="SUPFAM" id="SSF51556">
    <property type="entry name" value="Metallo-dependent hydrolases"/>
    <property type="match status" value="1"/>
</dbReference>
<dbReference type="InterPro" id="IPR001365">
    <property type="entry name" value="A_deaminase_dom"/>
</dbReference>
<evidence type="ECO:0000256" key="1">
    <source>
        <dbReference type="ARBA" id="ARBA00001947"/>
    </source>
</evidence>
<evidence type="ECO:0000256" key="3">
    <source>
        <dbReference type="ARBA" id="ARBA00022723"/>
    </source>
</evidence>
<keyword evidence="5" id="KW-0862">Zinc</keyword>
<dbReference type="InterPro" id="IPR032466">
    <property type="entry name" value="Metal_Hydrolase"/>
</dbReference>
<comment type="caution">
    <text evidence="7">The sequence shown here is derived from an EMBL/GenBank/DDBJ whole genome shotgun (WGS) entry which is preliminary data.</text>
</comment>
<evidence type="ECO:0000313" key="8">
    <source>
        <dbReference type="Proteomes" id="UP001549320"/>
    </source>
</evidence>
<evidence type="ECO:0000256" key="2">
    <source>
        <dbReference type="ARBA" id="ARBA00006676"/>
    </source>
</evidence>
<evidence type="ECO:0000313" key="7">
    <source>
        <dbReference type="EMBL" id="MET4576413.1"/>
    </source>
</evidence>
<evidence type="ECO:0000256" key="5">
    <source>
        <dbReference type="ARBA" id="ARBA00022833"/>
    </source>
</evidence>
<proteinExistence type="inferred from homology"/>
<evidence type="ECO:0000259" key="6">
    <source>
        <dbReference type="Pfam" id="PF00962"/>
    </source>
</evidence>
<organism evidence="7 8">
    <name type="scientific">Ottowia thiooxydans</name>
    <dbReference type="NCBI Taxonomy" id="219182"/>
    <lineage>
        <taxon>Bacteria</taxon>
        <taxon>Pseudomonadati</taxon>
        <taxon>Pseudomonadota</taxon>
        <taxon>Betaproteobacteria</taxon>
        <taxon>Burkholderiales</taxon>
        <taxon>Comamonadaceae</taxon>
        <taxon>Ottowia</taxon>
    </lineage>
</organism>
<evidence type="ECO:0000256" key="4">
    <source>
        <dbReference type="ARBA" id="ARBA00022801"/>
    </source>
</evidence>
<keyword evidence="8" id="KW-1185">Reference proteome</keyword>
<dbReference type="RefSeq" id="WP_354442497.1">
    <property type="nucleotide sequence ID" value="NZ_JBEPSH010000003.1"/>
</dbReference>
<sequence length="366" mass="40843">MSTTFAPAPDALAQGPALHAFCHALPKVELHCHLLGAIRQDTFHELARRSGGISAEQIDGLFAHGEKRQGAIPGLRALENHVLREPGDLYRLTREYLEDARAHNVLYTEFFWNPTGVVQHSGLSYAVLQDAIVQAILDAERDLGIVGRLVPAIDREAPPQAAVEMVEWMAAARREEVPGIGIDYREALGPPELFVQAYADARQAGLKTTAHAGEFGLPWTHVETAFDKLKVDRIDHGYTVVDNPELTARMQERGIVFTVVPANSYYLRTLPPDRWALEHPIRRMLALGFKIHPNSDDPTLHNITPTQAWAMMVEQFGCAPAELRALMHNGLDGAWIGAERRQTWRDEWDARFDQLLQKHVPAPPAL</sequence>
<protein>
    <submittedName>
        <fullName evidence="7">Adenosine deaminase</fullName>
    </submittedName>
</protein>
<dbReference type="EMBL" id="JBEPSH010000003">
    <property type="protein sequence ID" value="MET4576413.1"/>
    <property type="molecule type" value="Genomic_DNA"/>
</dbReference>
<dbReference type="Pfam" id="PF00962">
    <property type="entry name" value="A_deaminase"/>
    <property type="match status" value="1"/>
</dbReference>
<keyword evidence="3" id="KW-0479">Metal-binding</keyword>
<accession>A0ABV2Q5V4</accession>
<dbReference type="Proteomes" id="UP001549320">
    <property type="component" value="Unassembled WGS sequence"/>
</dbReference>
<dbReference type="InterPro" id="IPR006330">
    <property type="entry name" value="Ado/ade_deaminase"/>
</dbReference>
<dbReference type="Gene3D" id="3.20.20.140">
    <property type="entry name" value="Metal-dependent hydrolases"/>
    <property type="match status" value="1"/>
</dbReference>
<name>A0ABV2Q5V4_9BURK</name>
<feature type="domain" description="Adenosine deaminase" evidence="6">
    <location>
        <begin position="26"/>
        <end position="348"/>
    </location>
</feature>
<dbReference type="PANTHER" id="PTHR43114:SF6">
    <property type="entry name" value="ADENINE DEAMINASE"/>
    <property type="match status" value="1"/>
</dbReference>
<reference evidence="7 8" key="1">
    <citation type="submission" date="2024-06" db="EMBL/GenBank/DDBJ databases">
        <title>Sorghum-associated microbial communities from plants grown in Nebraska, USA.</title>
        <authorList>
            <person name="Schachtman D."/>
        </authorList>
    </citation>
    <scope>NUCLEOTIDE SEQUENCE [LARGE SCALE GENOMIC DNA]</scope>
    <source>
        <strain evidence="7 8">2709</strain>
    </source>
</reference>
<comment type="similarity">
    <text evidence="2">Belongs to the metallo-dependent hydrolases superfamily. Adenosine and AMP deaminases family.</text>
</comment>